<name>A0A2G8L3V4_STIJA</name>
<dbReference type="InterPro" id="IPR036390">
    <property type="entry name" value="WH_DNA-bd_sf"/>
</dbReference>
<evidence type="ECO:0000259" key="7">
    <source>
        <dbReference type="SMART" id="SM01372"/>
    </source>
</evidence>
<evidence type="ECO:0000256" key="1">
    <source>
        <dbReference type="ARBA" id="ARBA00010940"/>
    </source>
</evidence>
<evidence type="ECO:0000256" key="2">
    <source>
        <dbReference type="ARBA" id="ARBA00023015"/>
    </source>
</evidence>
<dbReference type="PANTHER" id="PTHR12081">
    <property type="entry name" value="TRANSCRIPTION FACTOR E2F"/>
    <property type="match status" value="1"/>
</dbReference>
<comment type="similarity">
    <text evidence="1 5">Belongs to the E2F/DP family.</text>
</comment>
<dbReference type="InterPro" id="IPR015633">
    <property type="entry name" value="E2F"/>
</dbReference>
<dbReference type="Gene3D" id="1.10.10.10">
    <property type="entry name" value="Winged helix-like DNA-binding domain superfamily/Winged helix DNA-binding domain"/>
    <property type="match status" value="1"/>
</dbReference>
<dbReference type="FunFam" id="1.10.10.10:FF:000008">
    <property type="entry name" value="E2F transcription factor 1"/>
    <property type="match status" value="1"/>
</dbReference>
<dbReference type="InterPro" id="IPR032198">
    <property type="entry name" value="E2F_CC-MB"/>
</dbReference>
<protein>
    <recommendedName>
        <fullName evidence="7">E2F/DP family winged-helix DNA-binding domain-containing protein</fullName>
    </recommendedName>
</protein>
<dbReference type="InterPro" id="IPR036388">
    <property type="entry name" value="WH-like_DNA-bd_sf"/>
</dbReference>
<keyword evidence="9" id="KW-1185">Reference proteome</keyword>
<evidence type="ECO:0000256" key="3">
    <source>
        <dbReference type="ARBA" id="ARBA00023125"/>
    </source>
</evidence>
<evidence type="ECO:0000313" key="8">
    <source>
        <dbReference type="EMBL" id="PIK54944.1"/>
    </source>
</evidence>
<comment type="caution">
    <text evidence="8">The sequence shown here is derived from an EMBL/GenBank/DDBJ whole genome shotgun (WGS) entry which is preliminary data.</text>
</comment>
<dbReference type="OrthoDB" id="1743261at2759"/>
<dbReference type="SUPFAM" id="SSF144074">
    <property type="entry name" value="E2F-DP heterodimerization region"/>
    <property type="match status" value="1"/>
</dbReference>
<comment type="subcellular location">
    <subcellularLocation>
        <location evidence="5">Nucleus</location>
    </subcellularLocation>
</comment>
<dbReference type="GO" id="GO:0000978">
    <property type="term" value="F:RNA polymerase II cis-regulatory region sequence-specific DNA binding"/>
    <property type="evidence" value="ECO:0007669"/>
    <property type="project" value="InterPro"/>
</dbReference>
<organism evidence="8 9">
    <name type="scientific">Stichopus japonicus</name>
    <name type="common">Sea cucumber</name>
    <dbReference type="NCBI Taxonomy" id="307972"/>
    <lineage>
        <taxon>Eukaryota</taxon>
        <taxon>Metazoa</taxon>
        <taxon>Echinodermata</taxon>
        <taxon>Eleutherozoa</taxon>
        <taxon>Echinozoa</taxon>
        <taxon>Holothuroidea</taxon>
        <taxon>Aspidochirotacea</taxon>
        <taxon>Aspidochirotida</taxon>
        <taxon>Stichopodidae</taxon>
        <taxon>Apostichopus</taxon>
    </lineage>
</organism>
<feature type="region of interest" description="Disordered" evidence="6">
    <location>
        <begin position="85"/>
        <end position="124"/>
    </location>
</feature>
<feature type="domain" description="E2F/DP family winged-helix DNA-binding" evidence="7">
    <location>
        <begin position="126"/>
        <end position="191"/>
    </location>
</feature>
<dbReference type="GO" id="GO:0090575">
    <property type="term" value="C:RNA polymerase II transcription regulator complex"/>
    <property type="evidence" value="ECO:0007669"/>
    <property type="project" value="TreeGrafter"/>
</dbReference>
<reference evidence="8 9" key="1">
    <citation type="journal article" date="2017" name="PLoS Biol.">
        <title>The sea cucumber genome provides insights into morphological evolution and visceral regeneration.</title>
        <authorList>
            <person name="Zhang X."/>
            <person name="Sun L."/>
            <person name="Yuan J."/>
            <person name="Sun Y."/>
            <person name="Gao Y."/>
            <person name="Zhang L."/>
            <person name="Li S."/>
            <person name="Dai H."/>
            <person name="Hamel J.F."/>
            <person name="Liu C."/>
            <person name="Yu Y."/>
            <person name="Liu S."/>
            <person name="Lin W."/>
            <person name="Guo K."/>
            <person name="Jin S."/>
            <person name="Xu P."/>
            <person name="Storey K.B."/>
            <person name="Huan P."/>
            <person name="Zhang T."/>
            <person name="Zhou Y."/>
            <person name="Zhang J."/>
            <person name="Lin C."/>
            <person name="Li X."/>
            <person name="Xing L."/>
            <person name="Huo D."/>
            <person name="Sun M."/>
            <person name="Wang L."/>
            <person name="Mercier A."/>
            <person name="Li F."/>
            <person name="Yang H."/>
            <person name="Xiang J."/>
        </authorList>
    </citation>
    <scope>NUCLEOTIDE SEQUENCE [LARGE SCALE GENOMIC DNA]</scope>
    <source>
        <strain evidence="8">Shaxun</strain>
        <tissue evidence="8">Muscle</tissue>
    </source>
</reference>
<proteinExistence type="inferred from homology"/>
<keyword evidence="3 5" id="KW-0238">DNA-binding</keyword>
<dbReference type="InterPro" id="IPR037241">
    <property type="entry name" value="E2F-DP_heterodim"/>
</dbReference>
<keyword evidence="5" id="KW-0539">Nucleus</keyword>
<evidence type="ECO:0000313" key="9">
    <source>
        <dbReference type="Proteomes" id="UP000230750"/>
    </source>
</evidence>
<dbReference type="Pfam" id="PF02319">
    <property type="entry name" value="WHD_E2F_TDP"/>
    <property type="match status" value="1"/>
</dbReference>
<evidence type="ECO:0000256" key="5">
    <source>
        <dbReference type="RuleBase" id="RU003796"/>
    </source>
</evidence>
<dbReference type="EMBL" id="MRZV01000229">
    <property type="protein sequence ID" value="PIK54944.1"/>
    <property type="molecule type" value="Genomic_DNA"/>
</dbReference>
<sequence length="418" mass="47280">MEKEFQHGSFTLESQFALAQSASIFDVDLSQRASSPLPTAMTRIYAGGQPQEQDFDVIDVVGYTPENVQTKTSRTLLGRPPAKRKLHMDVNPSRGRNSENVLDFKTPSPPKQRKKVVRNSPKEKSRYETSLGLLTKRFVSLLRAAPDGVLDLNQAAEQLSVQKRRIYDITNVLEGIKLISKRHKNNIEWKGASSCVSAQDFSGNSISAEAVNLHSDEWILRMDTKLMTNYKQLLDDVSQPHNFSTKSESVDKLVVFSQCLLPYWVVSFLNNTLTYAYVTYHDIRSIKSFEDQTVIAIKAPPETKLEVPDPREGIQIWLKSSRGQIEVYLCPEECRKEGDSSPVQRALLPKKNDRAMKVNTLEDDDLATLERNLLLTEDQHSLHEEDFVPLSPPAVDDYLFALADNEGISDLFDTIFET</sequence>
<dbReference type="Proteomes" id="UP000230750">
    <property type="component" value="Unassembled WGS sequence"/>
</dbReference>
<dbReference type="GO" id="GO:0046983">
    <property type="term" value="F:protein dimerization activity"/>
    <property type="evidence" value="ECO:0007669"/>
    <property type="project" value="InterPro"/>
</dbReference>
<dbReference type="CDD" id="cd14660">
    <property type="entry name" value="E2F_DD"/>
    <property type="match status" value="1"/>
</dbReference>
<dbReference type="AlphaFoldDB" id="A0A2G8L3V4"/>
<keyword evidence="2 5" id="KW-0805">Transcription regulation</keyword>
<evidence type="ECO:0000256" key="4">
    <source>
        <dbReference type="ARBA" id="ARBA00023163"/>
    </source>
</evidence>
<evidence type="ECO:0000256" key="6">
    <source>
        <dbReference type="SAM" id="MobiDB-lite"/>
    </source>
</evidence>
<keyword evidence="4 5" id="KW-0804">Transcription</keyword>
<dbReference type="SMART" id="SM01372">
    <property type="entry name" value="E2F_TDP"/>
    <property type="match status" value="1"/>
</dbReference>
<gene>
    <name evidence="8" type="ORF">BSL78_08153</name>
</gene>
<dbReference type="GO" id="GO:0000981">
    <property type="term" value="F:DNA-binding transcription factor activity, RNA polymerase II-specific"/>
    <property type="evidence" value="ECO:0007669"/>
    <property type="project" value="TreeGrafter"/>
</dbReference>
<dbReference type="InterPro" id="IPR003316">
    <property type="entry name" value="E2F_WHTH_DNA-bd_dom"/>
</dbReference>
<dbReference type="STRING" id="307972.A0A2G8L3V4"/>
<dbReference type="PANTHER" id="PTHR12081:SF107">
    <property type="entry name" value="E2E3"/>
    <property type="match status" value="1"/>
</dbReference>
<accession>A0A2G8L3V4</accession>
<dbReference type="SUPFAM" id="SSF46785">
    <property type="entry name" value="Winged helix' DNA-binding domain"/>
    <property type="match status" value="1"/>
</dbReference>
<dbReference type="Pfam" id="PF16421">
    <property type="entry name" value="E2F_CC-MB"/>
    <property type="match status" value="1"/>
</dbReference>